<dbReference type="EMBL" id="MGFP01000063">
    <property type="protein sequence ID" value="OGM07984.1"/>
    <property type="molecule type" value="Genomic_DNA"/>
</dbReference>
<proteinExistence type="predicted"/>
<reference evidence="1 2" key="1">
    <citation type="journal article" date="2016" name="Nat. Commun.">
        <title>Thousands of microbial genomes shed light on interconnected biogeochemical processes in an aquifer system.</title>
        <authorList>
            <person name="Anantharaman K."/>
            <person name="Brown C.T."/>
            <person name="Hug L.A."/>
            <person name="Sharon I."/>
            <person name="Castelle C.J."/>
            <person name="Probst A.J."/>
            <person name="Thomas B.C."/>
            <person name="Singh A."/>
            <person name="Wilkins M.J."/>
            <person name="Karaoz U."/>
            <person name="Brodie E.L."/>
            <person name="Williams K.H."/>
            <person name="Hubbard S.S."/>
            <person name="Banfield J.F."/>
        </authorList>
    </citation>
    <scope>NUCLEOTIDE SEQUENCE [LARGE SCALE GENOMIC DNA]</scope>
</reference>
<protein>
    <submittedName>
        <fullName evidence="1">Uncharacterized protein</fullName>
    </submittedName>
</protein>
<comment type="caution">
    <text evidence="1">The sequence shown here is derived from an EMBL/GenBank/DDBJ whole genome shotgun (WGS) entry which is preliminary data.</text>
</comment>
<sequence>MATNKNDLKQIREVVREELGNQEQKFEAKLTEELGNQEQKYESKLTEFKSEFFEKIDPILQEVKTARDERPLIINRVEKLERIHPQGKHSIAI</sequence>
<gene>
    <name evidence="1" type="ORF">A2159_03825</name>
</gene>
<evidence type="ECO:0000313" key="1">
    <source>
        <dbReference type="EMBL" id="OGM07984.1"/>
    </source>
</evidence>
<dbReference type="AlphaFoldDB" id="A0A1F7WYQ9"/>
<dbReference type="Proteomes" id="UP000179219">
    <property type="component" value="Unassembled WGS sequence"/>
</dbReference>
<organism evidence="1 2">
    <name type="scientific">Candidatus Woesebacteria bacterium RBG_13_34_9</name>
    <dbReference type="NCBI Taxonomy" id="1802477"/>
    <lineage>
        <taxon>Bacteria</taxon>
        <taxon>Candidatus Woeseibacteriota</taxon>
    </lineage>
</organism>
<accession>A0A1F7WYQ9</accession>
<name>A0A1F7WYQ9_9BACT</name>
<evidence type="ECO:0000313" key="2">
    <source>
        <dbReference type="Proteomes" id="UP000179219"/>
    </source>
</evidence>